<gene>
    <name evidence="2" type="ORF">CRG98_018192</name>
</gene>
<dbReference type="AlphaFoldDB" id="A0A2I0JYK5"/>
<reference evidence="2 3" key="1">
    <citation type="submission" date="2017-11" db="EMBL/GenBank/DDBJ databases">
        <title>De-novo sequencing of pomegranate (Punica granatum L.) genome.</title>
        <authorList>
            <person name="Akparov Z."/>
            <person name="Amiraslanov A."/>
            <person name="Hajiyeva S."/>
            <person name="Abbasov M."/>
            <person name="Kaur K."/>
            <person name="Hamwieh A."/>
            <person name="Solovyev V."/>
            <person name="Salamov A."/>
            <person name="Braich B."/>
            <person name="Kosarev P."/>
            <person name="Mahmoud A."/>
            <person name="Hajiyev E."/>
            <person name="Babayeva S."/>
            <person name="Izzatullayeva V."/>
            <person name="Mammadov A."/>
            <person name="Mammadov A."/>
            <person name="Sharifova S."/>
            <person name="Ojaghi J."/>
            <person name="Eynullazada K."/>
            <person name="Bayramov B."/>
            <person name="Abdulazimova A."/>
            <person name="Shahmuradov I."/>
        </authorList>
    </citation>
    <scope>NUCLEOTIDE SEQUENCE [LARGE SCALE GENOMIC DNA]</scope>
    <source>
        <strain evidence="3">cv. AG2017</strain>
        <tissue evidence="2">Leaf</tissue>
    </source>
</reference>
<evidence type="ECO:0000313" key="3">
    <source>
        <dbReference type="Proteomes" id="UP000233551"/>
    </source>
</evidence>
<evidence type="ECO:0000256" key="1">
    <source>
        <dbReference type="SAM" id="MobiDB-lite"/>
    </source>
</evidence>
<keyword evidence="3" id="KW-1185">Reference proteome</keyword>
<proteinExistence type="predicted"/>
<comment type="caution">
    <text evidence="2">The sequence shown here is derived from an EMBL/GenBank/DDBJ whole genome shotgun (WGS) entry which is preliminary data.</text>
</comment>
<dbReference type="EMBL" id="PGOL01001040">
    <property type="protein sequence ID" value="PKI61418.1"/>
    <property type="molecule type" value="Genomic_DNA"/>
</dbReference>
<protein>
    <submittedName>
        <fullName evidence="2">Uncharacterized protein</fullName>
    </submittedName>
</protein>
<feature type="compositionally biased region" description="Polar residues" evidence="1">
    <location>
        <begin position="169"/>
        <end position="183"/>
    </location>
</feature>
<evidence type="ECO:0000313" key="2">
    <source>
        <dbReference type="EMBL" id="PKI61418.1"/>
    </source>
</evidence>
<sequence>MKVFREISPKGFKWRAAWMPPGPMALRCSDFNRVPLVSHAGRFPRIRCELDSNILGGRIRHPWIAKVTSKRSWPHGEQWSLGVRTSPSIRPMRNRNSRLRRNMSFAFIDRVLQHTKIPLTLHKLKPADHLGHSQPRIQLSKLSSITSGTREIVFAGKSQRKVSNLWISGNYRESSPKPTQSYRGASGSWHERMSP</sequence>
<name>A0A2I0JYK5_PUNGR</name>
<feature type="region of interest" description="Disordered" evidence="1">
    <location>
        <begin position="169"/>
        <end position="195"/>
    </location>
</feature>
<accession>A0A2I0JYK5</accession>
<organism evidence="2 3">
    <name type="scientific">Punica granatum</name>
    <name type="common">Pomegranate</name>
    <dbReference type="NCBI Taxonomy" id="22663"/>
    <lineage>
        <taxon>Eukaryota</taxon>
        <taxon>Viridiplantae</taxon>
        <taxon>Streptophyta</taxon>
        <taxon>Embryophyta</taxon>
        <taxon>Tracheophyta</taxon>
        <taxon>Spermatophyta</taxon>
        <taxon>Magnoliopsida</taxon>
        <taxon>eudicotyledons</taxon>
        <taxon>Gunneridae</taxon>
        <taxon>Pentapetalae</taxon>
        <taxon>rosids</taxon>
        <taxon>malvids</taxon>
        <taxon>Myrtales</taxon>
        <taxon>Lythraceae</taxon>
        <taxon>Punica</taxon>
    </lineage>
</organism>
<dbReference type="Proteomes" id="UP000233551">
    <property type="component" value="Unassembled WGS sequence"/>
</dbReference>